<evidence type="ECO:0000313" key="2">
    <source>
        <dbReference type="Proteomes" id="UP001596328"/>
    </source>
</evidence>
<dbReference type="Pfam" id="PF10518">
    <property type="entry name" value="TAT_signal"/>
    <property type="match status" value="1"/>
</dbReference>
<dbReference type="NCBIfam" id="TIGR01409">
    <property type="entry name" value="TAT_signal_seq"/>
    <property type="match status" value="1"/>
</dbReference>
<comment type="caution">
    <text evidence="1">The sequence shown here is derived from an EMBL/GenBank/DDBJ whole genome shotgun (WGS) entry which is preliminary data.</text>
</comment>
<evidence type="ECO:0000313" key="1">
    <source>
        <dbReference type="EMBL" id="MFC6725911.1"/>
    </source>
</evidence>
<name>A0ABD5S324_9EURY</name>
<accession>A0ABD5S324</accession>
<proteinExistence type="predicted"/>
<organism evidence="1 2">
    <name type="scientific">Halobium palmae</name>
    <dbReference type="NCBI Taxonomy" id="1776492"/>
    <lineage>
        <taxon>Archaea</taxon>
        <taxon>Methanobacteriati</taxon>
        <taxon>Methanobacteriota</taxon>
        <taxon>Stenosarchaea group</taxon>
        <taxon>Halobacteria</taxon>
        <taxon>Halobacteriales</taxon>
        <taxon>Haloferacaceae</taxon>
        <taxon>Halobium</taxon>
    </lineage>
</organism>
<gene>
    <name evidence="1" type="ORF">ACFQE1_16370</name>
</gene>
<dbReference type="PROSITE" id="PS51318">
    <property type="entry name" value="TAT"/>
    <property type="match status" value="1"/>
</dbReference>
<sequence>MNRKFSTDTSRRTFLKITGAGGATGLAGLAGCSTQVGDE</sequence>
<dbReference type="InterPro" id="IPR006311">
    <property type="entry name" value="TAT_signal"/>
</dbReference>
<protein>
    <submittedName>
        <fullName evidence="1">Twin-arginine translocation signal domain-containing protein</fullName>
    </submittedName>
</protein>
<dbReference type="PROSITE" id="PS51257">
    <property type="entry name" value="PROKAR_LIPOPROTEIN"/>
    <property type="match status" value="1"/>
</dbReference>
<dbReference type="EMBL" id="JBHSWU010000774">
    <property type="protein sequence ID" value="MFC6725911.1"/>
    <property type="molecule type" value="Genomic_DNA"/>
</dbReference>
<dbReference type="Proteomes" id="UP001596328">
    <property type="component" value="Unassembled WGS sequence"/>
</dbReference>
<keyword evidence="2" id="KW-1185">Reference proteome</keyword>
<dbReference type="InterPro" id="IPR019546">
    <property type="entry name" value="TAT_signal_bac_arc"/>
</dbReference>
<feature type="non-terminal residue" evidence="1">
    <location>
        <position position="39"/>
    </location>
</feature>
<dbReference type="AlphaFoldDB" id="A0ABD5S324"/>
<reference evidence="1 2" key="1">
    <citation type="journal article" date="2019" name="Int. J. Syst. Evol. Microbiol.">
        <title>The Global Catalogue of Microorganisms (GCM) 10K type strain sequencing project: providing services to taxonomists for standard genome sequencing and annotation.</title>
        <authorList>
            <consortium name="The Broad Institute Genomics Platform"/>
            <consortium name="The Broad Institute Genome Sequencing Center for Infectious Disease"/>
            <person name="Wu L."/>
            <person name="Ma J."/>
        </authorList>
    </citation>
    <scope>NUCLEOTIDE SEQUENCE [LARGE SCALE GENOMIC DNA]</scope>
    <source>
        <strain evidence="1 2">NBRC 111368</strain>
    </source>
</reference>